<dbReference type="PROSITE" id="PS00893">
    <property type="entry name" value="NUDIX_BOX"/>
    <property type="match status" value="1"/>
</dbReference>
<name>A0ABS2U3D2_9ACTN</name>
<dbReference type="RefSeq" id="WP_205361646.1">
    <property type="nucleotide sequence ID" value="NZ_JADKYB010000022.1"/>
</dbReference>
<evidence type="ECO:0000256" key="2">
    <source>
        <dbReference type="ARBA" id="ARBA00022801"/>
    </source>
</evidence>
<evidence type="ECO:0000256" key="1">
    <source>
        <dbReference type="ARBA" id="ARBA00005582"/>
    </source>
</evidence>
<comment type="similarity">
    <text evidence="1">Belongs to the Nudix hydrolase family.</text>
</comment>
<dbReference type="GO" id="GO:0016787">
    <property type="term" value="F:hydrolase activity"/>
    <property type="evidence" value="ECO:0007669"/>
    <property type="project" value="UniProtKB-KW"/>
</dbReference>
<feature type="domain" description="Nudix hydrolase" evidence="3">
    <location>
        <begin position="65"/>
        <end position="195"/>
    </location>
</feature>
<protein>
    <submittedName>
        <fullName evidence="4">NUDIX hydrolase</fullName>
    </submittedName>
</protein>
<dbReference type="Proteomes" id="UP000749040">
    <property type="component" value="Unassembled WGS sequence"/>
</dbReference>
<dbReference type="Pfam" id="PF00293">
    <property type="entry name" value="NUDIX"/>
    <property type="match status" value="1"/>
</dbReference>
<dbReference type="EMBL" id="JADKYB010000022">
    <property type="protein sequence ID" value="MBM9509045.1"/>
    <property type="molecule type" value="Genomic_DNA"/>
</dbReference>
<reference evidence="4 5" key="1">
    <citation type="submission" date="2021-01" db="EMBL/GenBank/DDBJ databases">
        <title>Streptomyces acididurans sp. nov., isolated from a peat swamp forest soil.</title>
        <authorList>
            <person name="Chantavorakit T."/>
            <person name="Duangmal K."/>
        </authorList>
    </citation>
    <scope>NUCLEOTIDE SEQUENCE [LARGE SCALE GENOMIC DNA]</scope>
    <source>
        <strain evidence="4 5">KK5PA1</strain>
    </source>
</reference>
<sequence length="204" mass="22964">MRIDFLRPTDNSYHEYCVHCHAEAVEWITVGRRRKCVCRSCGKRADRAIVIDPEISWWTDESGEYWHESAGVFVRDPGGRFLFFQRVAFPFAMTVPAGHVGRGEAPDRAAARELAEEVGIRGGALRRVASEYLEGDVCRRGSDAHLWHAYLLDVTAASEVAVNDEGEAPVWLSLDEARTRRLTFAVERIVEKHAGALWSGGRHN</sequence>
<keyword evidence="2 4" id="KW-0378">Hydrolase</keyword>
<dbReference type="SUPFAM" id="SSF55811">
    <property type="entry name" value="Nudix"/>
    <property type="match status" value="1"/>
</dbReference>
<accession>A0ABS2U3D2</accession>
<organism evidence="4 5">
    <name type="scientific">Actinacidiphila acididurans</name>
    <dbReference type="NCBI Taxonomy" id="2784346"/>
    <lineage>
        <taxon>Bacteria</taxon>
        <taxon>Bacillati</taxon>
        <taxon>Actinomycetota</taxon>
        <taxon>Actinomycetes</taxon>
        <taxon>Kitasatosporales</taxon>
        <taxon>Streptomycetaceae</taxon>
        <taxon>Actinacidiphila</taxon>
    </lineage>
</organism>
<gene>
    <name evidence="4" type="ORF">ITX44_31775</name>
</gene>
<dbReference type="InterPro" id="IPR000086">
    <property type="entry name" value="NUDIX_hydrolase_dom"/>
</dbReference>
<evidence type="ECO:0000313" key="4">
    <source>
        <dbReference type="EMBL" id="MBM9509045.1"/>
    </source>
</evidence>
<dbReference type="PANTHER" id="PTHR43736">
    <property type="entry name" value="ADP-RIBOSE PYROPHOSPHATASE"/>
    <property type="match status" value="1"/>
</dbReference>
<dbReference type="InterPro" id="IPR015797">
    <property type="entry name" value="NUDIX_hydrolase-like_dom_sf"/>
</dbReference>
<proteinExistence type="inferred from homology"/>
<comment type="caution">
    <text evidence="4">The sequence shown here is derived from an EMBL/GenBank/DDBJ whole genome shotgun (WGS) entry which is preliminary data.</text>
</comment>
<dbReference type="Gene3D" id="3.90.79.10">
    <property type="entry name" value="Nucleoside Triphosphate Pyrophosphohydrolase"/>
    <property type="match status" value="1"/>
</dbReference>
<dbReference type="PROSITE" id="PS51462">
    <property type="entry name" value="NUDIX"/>
    <property type="match status" value="1"/>
</dbReference>
<evidence type="ECO:0000259" key="3">
    <source>
        <dbReference type="PROSITE" id="PS51462"/>
    </source>
</evidence>
<dbReference type="PANTHER" id="PTHR43736:SF1">
    <property type="entry name" value="DIHYDRONEOPTERIN TRIPHOSPHATE DIPHOSPHATASE"/>
    <property type="match status" value="1"/>
</dbReference>
<dbReference type="CDD" id="cd02883">
    <property type="entry name" value="NUDIX_Hydrolase"/>
    <property type="match status" value="1"/>
</dbReference>
<keyword evidence="5" id="KW-1185">Reference proteome</keyword>
<dbReference type="InterPro" id="IPR020084">
    <property type="entry name" value="NUDIX_hydrolase_CS"/>
</dbReference>
<evidence type="ECO:0000313" key="5">
    <source>
        <dbReference type="Proteomes" id="UP000749040"/>
    </source>
</evidence>